<dbReference type="OrthoDB" id="2562681at2759"/>
<organism evidence="2 3">
    <name type="scientific">Sparassis crispa</name>
    <dbReference type="NCBI Taxonomy" id="139825"/>
    <lineage>
        <taxon>Eukaryota</taxon>
        <taxon>Fungi</taxon>
        <taxon>Dikarya</taxon>
        <taxon>Basidiomycota</taxon>
        <taxon>Agaricomycotina</taxon>
        <taxon>Agaricomycetes</taxon>
        <taxon>Polyporales</taxon>
        <taxon>Sparassidaceae</taxon>
        <taxon>Sparassis</taxon>
    </lineage>
</organism>
<accession>A0A401GM82</accession>
<name>A0A401GM82_9APHY</name>
<dbReference type="RefSeq" id="XP_027614254.1">
    <property type="nucleotide sequence ID" value="XM_027758453.1"/>
</dbReference>
<sequence length="52" mass="5507">MTGTQGASSPRAVIRDHAVAKHGMDKHIPKGGVGPHNWARYVTSGSSNKPQK</sequence>
<evidence type="ECO:0000256" key="1">
    <source>
        <dbReference type="SAM" id="MobiDB-lite"/>
    </source>
</evidence>
<dbReference type="EMBL" id="BFAD01000005">
    <property type="protein sequence ID" value="GBE83341.1"/>
    <property type="molecule type" value="Genomic_DNA"/>
</dbReference>
<dbReference type="GeneID" id="38780258"/>
<gene>
    <name evidence="2" type="ORF">SCP_0503890</name>
</gene>
<dbReference type="InParanoid" id="A0A401GM82"/>
<keyword evidence="3" id="KW-1185">Reference proteome</keyword>
<reference evidence="2 3" key="1">
    <citation type="journal article" date="2018" name="Sci. Rep.">
        <title>Genome sequence of the cauliflower mushroom Sparassis crispa (Hanabiratake) and its association with beneficial usage.</title>
        <authorList>
            <person name="Kiyama R."/>
            <person name="Furutani Y."/>
            <person name="Kawaguchi K."/>
            <person name="Nakanishi T."/>
        </authorList>
    </citation>
    <scope>NUCLEOTIDE SEQUENCE [LARGE SCALE GENOMIC DNA]</scope>
</reference>
<dbReference type="Proteomes" id="UP000287166">
    <property type="component" value="Unassembled WGS sequence"/>
</dbReference>
<dbReference type="AlphaFoldDB" id="A0A401GM82"/>
<evidence type="ECO:0000313" key="2">
    <source>
        <dbReference type="EMBL" id="GBE83341.1"/>
    </source>
</evidence>
<comment type="caution">
    <text evidence="2">The sequence shown here is derived from an EMBL/GenBank/DDBJ whole genome shotgun (WGS) entry which is preliminary data.</text>
</comment>
<proteinExistence type="predicted"/>
<feature type="compositionally biased region" description="Polar residues" evidence="1">
    <location>
        <begin position="43"/>
        <end position="52"/>
    </location>
</feature>
<feature type="region of interest" description="Disordered" evidence="1">
    <location>
        <begin position="25"/>
        <end position="52"/>
    </location>
</feature>
<evidence type="ECO:0000313" key="3">
    <source>
        <dbReference type="Proteomes" id="UP000287166"/>
    </source>
</evidence>
<protein>
    <submittedName>
        <fullName evidence="2">Uncharacterized protein</fullName>
    </submittedName>
</protein>